<comment type="similarity">
    <text evidence="1 9">Belongs to the alkaline phosphatase family.</text>
</comment>
<name>A0A2S7L239_9FLAO</name>
<dbReference type="GO" id="GO:0046872">
    <property type="term" value="F:metal ion binding"/>
    <property type="evidence" value="ECO:0007669"/>
    <property type="project" value="UniProtKB-KW"/>
</dbReference>
<protein>
    <submittedName>
        <fullName evidence="10">Alkaline phosphatase</fullName>
    </submittedName>
</protein>
<reference evidence="10 11" key="1">
    <citation type="submission" date="2016-11" db="EMBL/GenBank/DDBJ databases">
        <title>Trade-off between light-utilization and light-protection in marine flavobacteria.</title>
        <authorList>
            <person name="Kumagai Y."/>
        </authorList>
    </citation>
    <scope>NUCLEOTIDE SEQUENCE [LARGE SCALE GENOMIC DNA]</scope>
    <source>
        <strain evidence="10 11">ATCC 700397</strain>
    </source>
</reference>
<dbReference type="PRINTS" id="PR00113">
    <property type="entry name" value="ALKPHPHTASE"/>
</dbReference>
<feature type="binding site" evidence="8">
    <location>
        <position position="44"/>
    </location>
    <ligand>
        <name>Zn(2+)</name>
        <dbReference type="ChEBI" id="CHEBI:29105"/>
        <label>2</label>
    </ligand>
</feature>
<evidence type="ECO:0000313" key="11">
    <source>
        <dbReference type="Proteomes" id="UP000239522"/>
    </source>
</evidence>
<keyword evidence="2" id="KW-0597">Phosphoprotein</keyword>
<dbReference type="PANTHER" id="PTHR11596:SF5">
    <property type="entry name" value="ALKALINE PHOSPHATASE"/>
    <property type="match status" value="1"/>
</dbReference>
<dbReference type="InterPro" id="IPR018299">
    <property type="entry name" value="Alkaline_phosphatase_AS"/>
</dbReference>
<dbReference type="InterPro" id="IPR017850">
    <property type="entry name" value="Alkaline_phosphatase_core_sf"/>
</dbReference>
<feature type="binding site" evidence="8">
    <location>
        <position position="255"/>
    </location>
    <ligand>
        <name>Mg(2+)</name>
        <dbReference type="ChEBI" id="CHEBI:18420"/>
    </ligand>
</feature>
<feature type="binding site" evidence="8">
    <location>
        <position position="136"/>
    </location>
    <ligand>
        <name>Mg(2+)</name>
        <dbReference type="ChEBI" id="CHEBI:18420"/>
    </ligand>
</feature>
<comment type="cofactor">
    <cofactor evidence="8">
        <name>Mg(2+)</name>
        <dbReference type="ChEBI" id="CHEBI:18420"/>
    </cofactor>
    <text evidence="8">Binds 1 Mg(2+) ion.</text>
</comment>
<organism evidence="10 11">
    <name type="scientific">Polaribacter filamentus</name>
    <dbReference type="NCBI Taxonomy" id="53483"/>
    <lineage>
        <taxon>Bacteria</taxon>
        <taxon>Pseudomonadati</taxon>
        <taxon>Bacteroidota</taxon>
        <taxon>Flavobacteriia</taxon>
        <taxon>Flavobacteriales</taxon>
        <taxon>Flavobacteriaceae</taxon>
    </lineage>
</organism>
<evidence type="ECO:0000256" key="5">
    <source>
        <dbReference type="ARBA" id="ARBA00022833"/>
    </source>
</evidence>
<dbReference type="PANTHER" id="PTHR11596">
    <property type="entry name" value="ALKALINE PHOSPHATASE"/>
    <property type="match status" value="1"/>
</dbReference>
<comment type="cofactor">
    <cofactor evidence="8">
        <name>Zn(2+)</name>
        <dbReference type="ChEBI" id="CHEBI:29105"/>
    </cofactor>
    <text evidence="8">Binds 2 Zn(2+) ions.</text>
</comment>
<feature type="active site" description="Phosphoserine intermediate" evidence="7">
    <location>
        <position position="85"/>
    </location>
</feature>
<evidence type="ECO:0000256" key="6">
    <source>
        <dbReference type="ARBA" id="ARBA00022842"/>
    </source>
</evidence>
<keyword evidence="3 8" id="KW-0479">Metal-binding</keyword>
<evidence type="ECO:0000256" key="3">
    <source>
        <dbReference type="ARBA" id="ARBA00022723"/>
    </source>
</evidence>
<keyword evidence="5 8" id="KW-0862">Zinc</keyword>
<feature type="binding site" evidence="8">
    <location>
        <position position="302"/>
    </location>
    <ligand>
        <name>Zn(2+)</name>
        <dbReference type="ChEBI" id="CHEBI:29105"/>
        <label>2</label>
    </ligand>
</feature>
<dbReference type="AlphaFoldDB" id="A0A2S7L239"/>
<evidence type="ECO:0000256" key="8">
    <source>
        <dbReference type="PIRSR" id="PIRSR601952-2"/>
    </source>
</evidence>
<dbReference type="SMART" id="SM00098">
    <property type="entry name" value="alkPPc"/>
    <property type="match status" value="1"/>
</dbReference>
<evidence type="ECO:0000256" key="1">
    <source>
        <dbReference type="ARBA" id="ARBA00005984"/>
    </source>
</evidence>
<keyword evidence="11" id="KW-1185">Reference proteome</keyword>
<feature type="binding site" evidence="8">
    <location>
        <position position="44"/>
    </location>
    <ligand>
        <name>Mg(2+)</name>
        <dbReference type="ChEBI" id="CHEBI:18420"/>
    </ligand>
</feature>
<feature type="binding site" evidence="8">
    <location>
        <position position="303"/>
    </location>
    <ligand>
        <name>Zn(2+)</name>
        <dbReference type="ChEBI" id="CHEBI:29105"/>
        <label>2</label>
    </ligand>
</feature>
<evidence type="ECO:0000256" key="4">
    <source>
        <dbReference type="ARBA" id="ARBA00022801"/>
    </source>
</evidence>
<dbReference type="SUPFAM" id="SSF53649">
    <property type="entry name" value="Alkaline phosphatase-like"/>
    <property type="match status" value="1"/>
</dbReference>
<dbReference type="GO" id="GO:0004035">
    <property type="term" value="F:alkaline phosphatase activity"/>
    <property type="evidence" value="ECO:0007669"/>
    <property type="project" value="TreeGrafter"/>
</dbReference>
<dbReference type="OrthoDB" id="9794455at2"/>
<dbReference type="Proteomes" id="UP000239522">
    <property type="component" value="Unassembled WGS sequence"/>
</dbReference>
<keyword evidence="6 8" id="KW-0460">Magnesium</keyword>
<feature type="binding site" evidence="8">
    <location>
        <position position="264"/>
    </location>
    <ligand>
        <name>Zn(2+)</name>
        <dbReference type="ChEBI" id="CHEBI:29105"/>
        <label>2</label>
    </ligand>
</feature>
<dbReference type="RefSeq" id="WP_104808200.1">
    <property type="nucleotide sequence ID" value="NZ_MQUA01000004.1"/>
</dbReference>
<evidence type="ECO:0000313" key="10">
    <source>
        <dbReference type="EMBL" id="PQB08984.1"/>
    </source>
</evidence>
<gene>
    <name evidence="10" type="ORF">BST83_01125</name>
</gene>
<dbReference type="Pfam" id="PF00245">
    <property type="entry name" value="Alk_phosphatase"/>
    <property type="match status" value="1"/>
</dbReference>
<comment type="caution">
    <text evidence="10">The sequence shown here is derived from an EMBL/GenBank/DDBJ whole genome shotgun (WGS) entry which is preliminary data.</text>
</comment>
<dbReference type="EMBL" id="MQUA01000004">
    <property type="protein sequence ID" value="PQB08984.1"/>
    <property type="molecule type" value="Genomic_DNA"/>
</dbReference>
<dbReference type="PROSITE" id="PS00123">
    <property type="entry name" value="ALKALINE_PHOSPHATASE"/>
    <property type="match status" value="1"/>
</dbReference>
<evidence type="ECO:0000256" key="7">
    <source>
        <dbReference type="PIRSR" id="PIRSR601952-1"/>
    </source>
</evidence>
<dbReference type="InterPro" id="IPR001952">
    <property type="entry name" value="Alkaline_phosphatase"/>
</dbReference>
<accession>A0A2S7L239</accession>
<keyword evidence="4" id="KW-0378">Hydrolase</keyword>
<dbReference type="Gene3D" id="3.40.720.10">
    <property type="entry name" value="Alkaline Phosphatase, subunit A"/>
    <property type="match status" value="1"/>
</dbReference>
<evidence type="ECO:0000256" key="2">
    <source>
        <dbReference type="ARBA" id="ARBA00022553"/>
    </source>
</evidence>
<feature type="binding site" evidence="8">
    <location>
        <position position="138"/>
    </location>
    <ligand>
        <name>Mg(2+)</name>
        <dbReference type="ChEBI" id="CHEBI:18420"/>
    </ligand>
</feature>
<sequence>MHTKAKFLICLIFCILFFNGCKPKAKENAQKKSHVKNVILLIGDGMGVSQISTAFYFNDGISNFKRFNNIGFIRTSSASHLITDSAAGATAFSTGKKTYNGAIGMNIDSLPQKNIVEVLSKKNLNTGLIATSSITHATPASFFAHVKSRELPEDIATWLPISDIDYFAAGGLKYFNKRKDSIDYLKRMRDNGFIISLDSKDLKENLQDKKKYGFLLAEDGMPKMSEGRGDFLISATDQALSLLSNKNKGFFLMIEGSQIDWGGHNNDADYIINEVKDFDNTIGKVLDFAEKDGNTLVVIVADHETGGFTLASSQKKDENNKLINDYNNIKPSFSTKGHSATLIPVFAFGPKSDNFRGVYENSEIYEKILNSLNN</sequence>
<evidence type="ECO:0000256" key="9">
    <source>
        <dbReference type="RuleBase" id="RU003946"/>
    </source>
</evidence>
<feature type="binding site" evidence="8">
    <location>
        <position position="260"/>
    </location>
    <ligand>
        <name>Zn(2+)</name>
        <dbReference type="ChEBI" id="CHEBI:29105"/>
        <label>2</label>
    </ligand>
</feature>
<dbReference type="CDD" id="cd16012">
    <property type="entry name" value="ALP"/>
    <property type="match status" value="1"/>
</dbReference>
<proteinExistence type="inferred from homology"/>